<keyword evidence="2" id="KW-1185">Reference proteome</keyword>
<evidence type="ECO:0000313" key="2">
    <source>
        <dbReference type="Proteomes" id="UP000308600"/>
    </source>
</evidence>
<sequence length="110" mass="12541">MTITSMVISILQLMTFSSRTSIEPGLALPSPLLGLLDTLRIRYNVNGVFLWGTKCMGVCHFNTFSSIWQRRLLVVALGQYYDDPFNPHYECPDRPLLTIIGINYKRTVKT</sequence>
<gene>
    <name evidence="1" type="ORF">BDN72DRAFT_840322</name>
</gene>
<evidence type="ECO:0000313" key="1">
    <source>
        <dbReference type="EMBL" id="TFK69470.1"/>
    </source>
</evidence>
<protein>
    <submittedName>
        <fullName evidence="1">Uncharacterized protein</fullName>
    </submittedName>
</protein>
<dbReference type="Proteomes" id="UP000308600">
    <property type="component" value="Unassembled WGS sequence"/>
</dbReference>
<dbReference type="EMBL" id="ML208330">
    <property type="protein sequence ID" value="TFK69470.1"/>
    <property type="molecule type" value="Genomic_DNA"/>
</dbReference>
<accession>A0ACD3AV91</accession>
<name>A0ACD3AV91_9AGAR</name>
<organism evidence="1 2">
    <name type="scientific">Pluteus cervinus</name>
    <dbReference type="NCBI Taxonomy" id="181527"/>
    <lineage>
        <taxon>Eukaryota</taxon>
        <taxon>Fungi</taxon>
        <taxon>Dikarya</taxon>
        <taxon>Basidiomycota</taxon>
        <taxon>Agaricomycotina</taxon>
        <taxon>Agaricomycetes</taxon>
        <taxon>Agaricomycetidae</taxon>
        <taxon>Agaricales</taxon>
        <taxon>Pluteineae</taxon>
        <taxon>Pluteaceae</taxon>
        <taxon>Pluteus</taxon>
    </lineage>
</organism>
<reference evidence="1 2" key="1">
    <citation type="journal article" date="2019" name="Nat. Ecol. Evol.">
        <title>Megaphylogeny resolves global patterns of mushroom evolution.</title>
        <authorList>
            <person name="Varga T."/>
            <person name="Krizsan K."/>
            <person name="Foldi C."/>
            <person name="Dima B."/>
            <person name="Sanchez-Garcia M."/>
            <person name="Sanchez-Ramirez S."/>
            <person name="Szollosi G.J."/>
            <person name="Szarkandi J.G."/>
            <person name="Papp V."/>
            <person name="Albert L."/>
            <person name="Andreopoulos W."/>
            <person name="Angelini C."/>
            <person name="Antonin V."/>
            <person name="Barry K.W."/>
            <person name="Bougher N.L."/>
            <person name="Buchanan P."/>
            <person name="Buyck B."/>
            <person name="Bense V."/>
            <person name="Catcheside P."/>
            <person name="Chovatia M."/>
            <person name="Cooper J."/>
            <person name="Damon W."/>
            <person name="Desjardin D."/>
            <person name="Finy P."/>
            <person name="Geml J."/>
            <person name="Haridas S."/>
            <person name="Hughes K."/>
            <person name="Justo A."/>
            <person name="Karasinski D."/>
            <person name="Kautmanova I."/>
            <person name="Kiss B."/>
            <person name="Kocsube S."/>
            <person name="Kotiranta H."/>
            <person name="LaButti K.M."/>
            <person name="Lechner B.E."/>
            <person name="Liimatainen K."/>
            <person name="Lipzen A."/>
            <person name="Lukacs Z."/>
            <person name="Mihaltcheva S."/>
            <person name="Morgado L.N."/>
            <person name="Niskanen T."/>
            <person name="Noordeloos M.E."/>
            <person name="Ohm R.A."/>
            <person name="Ortiz-Santana B."/>
            <person name="Ovrebo C."/>
            <person name="Racz N."/>
            <person name="Riley R."/>
            <person name="Savchenko A."/>
            <person name="Shiryaev A."/>
            <person name="Soop K."/>
            <person name="Spirin V."/>
            <person name="Szebenyi C."/>
            <person name="Tomsovsky M."/>
            <person name="Tulloss R.E."/>
            <person name="Uehling J."/>
            <person name="Grigoriev I.V."/>
            <person name="Vagvolgyi C."/>
            <person name="Papp T."/>
            <person name="Martin F.M."/>
            <person name="Miettinen O."/>
            <person name="Hibbett D.S."/>
            <person name="Nagy L.G."/>
        </authorList>
    </citation>
    <scope>NUCLEOTIDE SEQUENCE [LARGE SCALE GENOMIC DNA]</scope>
    <source>
        <strain evidence="1 2">NL-1719</strain>
    </source>
</reference>
<proteinExistence type="predicted"/>